<dbReference type="SUPFAM" id="SSF46689">
    <property type="entry name" value="Homeodomain-like"/>
    <property type="match status" value="1"/>
</dbReference>
<dbReference type="Gene3D" id="1.10.357.10">
    <property type="entry name" value="Tetracycline Repressor, domain 2"/>
    <property type="match status" value="1"/>
</dbReference>
<accession>A0ABT3R2N0</accession>
<protein>
    <submittedName>
        <fullName evidence="1">TetR/AcrR family transcriptional regulator</fullName>
    </submittedName>
</protein>
<sequence length="187" mass="20492">MTRPKLMSDELVLDKLLKTLSETGPDGLTFARAAAGVGLSAATLVQRYGSRETMVEATLLHAWDRLDQATRAADAEAPLTPAGAIDFLLRLMPEETAEHNTTDGLLLLREDIRNPTLRARGAAWGHYLASALGRRLTANPDHMERLGWQMAGVWQGALIWWAFTRTASPATAIRTALEDWCETAGVR</sequence>
<name>A0ABT3R2N0_9HYPH</name>
<proteinExistence type="predicted"/>
<comment type="caution">
    <text evidence="1">The sequence shown here is derived from an EMBL/GenBank/DDBJ whole genome shotgun (WGS) entry which is preliminary data.</text>
</comment>
<evidence type="ECO:0000313" key="1">
    <source>
        <dbReference type="EMBL" id="MCX2723489.1"/>
    </source>
</evidence>
<reference evidence="1 2" key="1">
    <citation type="journal article" date="2016" name="Int. J. Syst. Evol. Microbiol.">
        <title>Labrenzia salina sp. nov., isolated from the rhizosphere of the halophyte Arthrocnemum macrostachyum.</title>
        <authorList>
            <person name="Camacho M."/>
            <person name="Redondo-Gomez S."/>
            <person name="Rodriguez-Llorente I."/>
            <person name="Rohde M."/>
            <person name="Sproer C."/>
            <person name="Schumann P."/>
            <person name="Klenk H.P."/>
            <person name="Montero-Calasanz M.D.C."/>
        </authorList>
    </citation>
    <scope>NUCLEOTIDE SEQUENCE [LARGE SCALE GENOMIC DNA]</scope>
    <source>
        <strain evidence="1 2">DSM 29163</strain>
    </source>
</reference>
<dbReference type="EMBL" id="JAPEVI010000003">
    <property type="protein sequence ID" value="MCX2723489.1"/>
    <property type="molecule type" value="Genomic_DNA"/>
</dbReference>
<dbReference type="InterPro" id="IPR009057">
    <property type="entry name" value="Homeodomain-like_sf"/>
</dbReference>
<keyword evidence="2" id="KW-1185">Reference proteome</keyword>
<dbReference type="RefSeq" id="WP_265963265.1">
    <property type="nucleotide sequence ID" value="NZ_JAPEVI010000003.1"/>
</dbReference>
<dbReference type="Proteomes" id="UP001300261">
    <property type="component" value="Unassembled WGS sequence"/>
</dbReference>
<gene>
    <name evidence="1" type="ORF">ON753_14090</name>
</gene>
<organism evidence="1 2">
    <name type="scientific">Roseibium salinum</name>
    <dbReference type="NCBI Taxonomy" id="1604349"/>
    <lineage>
        <taxon>Bacteria</taxon>
        <taxon>Pseudomonadati</taxon>
        <taxon>Pseudomonadota</taxon>
        <taxon>Alphaproteobacteria</taxon>
        <taxon>Hyphomicrobiales</taxon>
        <taxon>Stappiaceae</taxon>
        <taxon>Roseibium</taxon>
    </lineage>
</organism>
<evidence type="ECO:0000313" key="2">
    <source>
        <dbReference type="Proteomes" id="UP001300261"/>
    </source>
</evidence>